<proteinExistence type="predicted"/>
<dbReference type="EMBL" id="CABWKQ010000020">
    <property type="protein sequence ID" value="VWX35887.1"/>
    <property type="molecule type" value="Genomic_DNA"/>
</dbReference>
<gene>
    <name evidence="2" type="ORF">EXIGUO9Y_270028</name>
</gene>
<dbReference type="AlphaFoldDB" id="A0A653I9S9"/>
<protein>
    <submittedName>
        <fullName evidence="2">Uncharacterized protein</fullName>
    </submittedName>
</protein>
<evidence type="ECO:0000256" key="1">
    <source>
        <dbReference type="SAM" id="SignalP"/>
    </source>
</evidence>
<sequence length="160" mass="17948">MKRIAMTGLLIGACLIPVTAFGATNVSYQKGMVQNKQLGYTVKATETLKKAIAQDKVALIKNKTVKSKYGTVTRSGTFSLYYKVKGKDQLLVNLNYEPKKLSKKQFDRQVGYGTYLGTKGNKTYYYVQPTEAVKGAVGNKTIERLITYHVPRMMKTFKLQ</sequence>
<dbReference type="RefSeq" id="WP_159173381.1">
    <property type="nucleotide sequence ID" value="NZ_LR732312.1"/>
</dbReference>
<dbReference type="Proteomes" id="UP000439752">
    <property type="component" value="Unassembled WGS sequence"/>
</dbReference>
<name>A0A653I9S9_9BACL</name>
<keyword evidence="1" id="KW-0732">Signal</keyword>
<keyword evidence="3" id="KW-1185">Reference proteome</keyword>
<evidence type="ECO:0000313" key="2">
    <source>
        <dbReference type="EMBL" id="VWX35887.1"/>
    </source>
</evidence>
<reference evidence="2 3" key="1">
    <citation type="submission" date="2019-10" db="EMBL/GenBank/DDBJ databases">
        <authorList>
            <person name="Karimi E."/>
        </authorList>
    </citation>
    <scope>NUCLEOTIDE SEQUENCE [LARGE SCALE GENOMIC DNA]</scope>
    <source>
        <strain evidence="2">Exiguobacterium sp. 9Y</strain>
    </source>
</reference>
<feature type="chain" id="PRO_5025008020" evidence="1">
    <location>
        <begin position="23"/>
        <end position="160"/>
    </location>
</feature>
<feature type="signal peptide" evidence="1">
    <location>
        <begin position="1"/>
        <end position="22"/>
    </location>
</feature>
<organism evidence="2 3">
    <name type="scientific">Exiguobacterium oxidotolerans</name>
    <dbReference type="NCBI Taxonomy" id="223958"/>
    <lineage>
        <taxon>Bacteria</taxon>
        <taxon>Bacillati</taxon>
        <taxon>Bacillota</taxon>
        <taxon>Bacilli</taxon>
        <taxon>Bacillales</taxon>
        <taxon>Bacillales Family XII. Incertae Sedis</taxon>
        <taxon>Exiguobacterium</taxon>
    </lineage>
</organism>
<accession>A0A653I9S9</accession>
<evidence type="ECO:0000313" key="3">
    <source>
        <dbReference type="Proteomes" id="UP000439752"/>
    </source>
</evidence>